<evidence type="ECO:0000313" key="6">
    <source>
        <dbReference type="EMBL" id="AYA37127.1"/>
    </source>
</evidence>
<evidence type="ECO:0000256" key="1">
    <source>
        <dbReference type="ARBA" id="ARBA00022898"/>
    </source>
</evidence>
<comment type="similarity">
    <text evidence="2 5">Belongs to the DegT/DnrJ/EryC1 family.</text>
</comment>
<gene>
    <name evidence="6" type="ORF">D3Y59_08710</name>
</gene>
<dbReference type="RefSeq" id="WP_119444703.1">
    <property type="nucleotide sequence ID" value="NZ_CP032317.1"/>
</dbReference>
<evidence type="ECO:0000313" key="7">
    <source>
        <dbReference type="Proteomes" id="UP000262802"/>
    </source>
</evidence>
<dbReference type="Pfam" id="PF01041">
    <property type="entry name" value="DegT_DnrJ_EryC1"/>
    <property type="match status" value="1"/>
</dbReference>
<keyword evidence="6" id="KW-0808">Transferase</keyword>
<dbReference type="SUPFAM" id="SSF53383">
    <property type="entry name" value="PLP-dependent transferases"/>
    <property type="match status" value="1"/>
</dbReference>
<dbReference type="Proteomes" id="UP000262802">
    <property type="component" value="Chromosome"/>
</dbReference>
<accession>A0A3B7RSM8</accession>
<evidence type="ECO:0000256" key="4">
    <source>
        <dbReference type="PIRSR" id="PIRSR000390-2"/>
    </source>
</evidence>
<dbReference type="GO" id="GO:0000271">
    <property type="term" value="P:polysaccharide biosynthetic process"/>
    <property type="evidence" value="ECO:0007669"/>
    <property type="project" value="TreeGrafter"/>
</dbReference>
<organism evidence="6 7">
    <name type="scientific">Hymenobacter oligotrophus</name>
    <dbReference type="NCBI Taxonomy" id="2319843"/>
    <lineage>
        <taxon>Bacteria</taxon>
        <taxon>Pseudomonadati</taxon>
        <taxon>Bacteroidota</taxon>
        <taxon>Cytophagia</taxon>
        <taxon>Cytophagales</taxon>
        <taxon>Hymenobacteraceae</taxon>
        <taxon>Hymenobacter</taxon>
    </lineage>
</organism>
<keyword evidence="1 4" id="KW-0663">Pyridoxal phosphate</keyword>
<protein>
    <submittedName>
        <fullName evidence="6">DegT/DnrJ/EryC1/StrS family aminotransferase</fullName>
    </submittedName>
</protein>
<keyword evidence="7" id="KW-1185">Reference proteome</keyword>
<dbReference type="OrthoDB" id="9810913at2"/>
<keyword evidence="6" id="KW-0032">Aminotransferase</keyword>
<dbReference type="EMBL" id="CP032317">
    <property type="protein sequence ID" value="AYA37127.1"/>
    <property type="molecule type" value="Genomic_DNA"/>
</dbReference>
<dbReference type="InterPro" id="IPR015424">
    <property type="entry name" value="PyrdxlP-dep_Trfase"/>
</dbReference>
<dbReference type="PIRSF" id="PIRSF000390">
    <property type="entry name" value="PLP_StrS"/>
    <property type="match status" value="1"/>
</dbReference>
<dbReference type="GO" id="GO:0030170">
    <property type="term" value="F:pyridoxal phosphate binding"/>
    <property type="evidence" value="ECO:0007669"/>
    <property type="project" value="TreeGrafter"/>
</dbReference>
<sequence length="365" mass="40009">MITVTKTFLPPLEEYHKLLNGIWERGWLTNEGPLVERLEEVLKQELGVKHLFFVSNGTLALQLAIKALALKGDIITTPFSYVATTSSIVWEGCRPVFVDICPETLCLDPAQIESAITPDTRAILATHVFGTPCDVEAIARIASRHNLRVIYDAAHAFGVSHLGQSVLNSGDVSTLSFHATKLFHTGEGGAVITTNDELAHRLSYMRNFGHNGPNQFIGLGINAKNSELHAAMGLSVLPYVPQLMQRRQALSALYDALLTPLDLQRPMLPAGASSNYSYYPVLFRSEEQLLTAVAALNSHDIYPRRYFYPALTNLPYTQGAAACPVAASVASRVLCLPLYYELAEAQVEQIAQIITEVCQRKGVCA</sequence>
<dbReference type="InterPro" id="IPR015421">
    <property type="entry name" value="PyrdxlP-dep_Trfase_major"/>
</dbReference>
<feature type="modified residue" description="N6-(pyridoxal phosphate)lysine" evidence="4">
    <location>
        <position position="181"/>
    </location>
</feature>
<dbReference type="GO" id="GO:0008483">
    <property type="term" value="F:transaminase activity"/>
    <property type="evidence" value="ECO:0007669"/>
    <property type="project" value="UniProtKB-KW"/>
</dbReference>
<dbReference type="PANTHER" id="PTHR30244:SF9">
    <property type="entry name" value="PROTEIN RV3402C"/>
    <property type="match status" value="1"/>
</dbReference>
<dbReference type="Gene3D" id="3.40.640.10">
    <property type="entry name" value="Type I PLP-dependent aspartate aminotransferase-like (Major domain)"/>
    <property type="match status" value="1"/>
</dbReference>
<evidence type="ECO:0000256" key="3">
    <source>
        <dbReference type="PIRSR" id="PIRSR000390-1"/>
    </source>
</evidence>
<dbReference type="InterPro" id="IPR000653">
    <property type="entry name" value="DegT/StrS_aminotransferase"/>
</dbReference>
<proteinExistence type="inferred from homology"/>
<dbReference type="KEGG" id="hyh:D3Y59_08710"/>
<name>A0A3B7RSM8_9BACT</name>
<feature type="active site" description="Proton acceptor" evidence="3">
    <location>
        <position position="181"/>
    </location>
</feature>
<reference evidence="6 7" key="1">
    <citation type="submission" date="2018-09" db="EMBL/GenBank/DDBJ databases">
        <title>Hymenobacter medium sp. nov., isolated from R2A medium.</title>
        <authorList>
            <person name="Yingchao G."/>
        </authorList>
    </citation>
    <scope>NUCLEOTIDE SEQUENCE [LARGE SCALE GENOMIC DNA]</scope>
    <source>
        <strain evidence="7">sh-6</strain>
    </source>
</reference>
<dbReference type="AlphaFoldDB" id="A0A3B7RSM8"/>
<evidence type="ECO:0000256" key="2">
    <source>
        <dbReference type="ARBA" id="ARBA00037999"/>
    </source>
</evidence>
<dbReference type="CDD" id="cd00616">
    <property type="entry name" value="AHBA_syn"/>
    <property type="match status" value="1"/>
</dbReference>
<dbReference type="PANTHER" id="PTHR30244">
    <property type="entry name" value="TRANSAMINASE"/>
    <property type="match status" value="1"/>
</dbReference>
<evidence type="ECO:0000256" key="5">
    <source>
        <dbReference type="RuleBase" id="RU004508"/>
    </source>
</evidence>